<sequence>VNCLLDVTTEAFRISRGHVVWETLGRPIVGAMDEEIYGRGQDRIRRFLIPDYLDRITIDGFPCAIL</sequence>
<gene>
    <name evidence="1" type="ORF">METZ01_LOCUS262977</name>
</gene>
<name>A0A382JG36_9ZZZZ</name>
<proteinExistence type="predicted"/>
<dbReference type="EMBL" id="UINC01073605">
    <property type="protein sequence ID" value="SVC10123.1"/>
    <property type="molecule type" value="Genomic_DNA"/>
</dbReference>
<protein>
    <submittedName>
        <fullName evidence="1">Uncharacterized protein</fullName>
    </submittedName>
</protein>
<dbReference type="AlphaFoldDB" id="A0A382JG36"/>
<reference evidence="1" key="1">
    <citation type="submission" date="2018-05" db="EMBL/GenBank/DDBJ databases">
        <authorList>
            <person name="Lanie J.A."/>
            <person name="Ng W.-L."/>
            <person name="Kazmierczak K.M."/>
            <person name="Andrzejewski T.M."/>
            <person name="Davidsen T.M."/>
            <person name="Wayne K.J."/>
            <person name="Tettelin H."/>
            <person name="Glass J.I."/>
            <person name="Rusch D."/>
            <person name="Podicherti R."/>
            <person name="Tsui H.-C.T."/>
            <person name="Winkler M.E."/>
        </authorList>
    </citation>
    <scope>NUCLEOTIDE SEQUENCE</scope>
</reference>
<feature type="non-terminal residue" evidence="1">
    <location>
        <position position="1"/>
    </location>
</feature>
<organism evidence="1">
    <name type="scientific">marine metagenome</name>
    <dbReference type="NCBI Taxonomy" id="408172"/>
    <lineage>
        <taxon>unclassified sequences</taxon>
        <taxon>metagenomes</taxon>
        <taxon>ecological metagenomes</taxon>
    </lineage>
</organism>
<evidence type="ECO:0000313" key="1">
    <source>
        <dbReference type="EMBL" id="SVC10123.1"/>
    </source>
</evidence>
<accession>A0A382JG36</accession>